<proteinExistence type="predicted"/>
<dbReference type="EMBL" id="LYCR01000060">
    <property type="protein sequence ID" value="OGM44106.1"/>
    <property type="molecule type" value="Genomic_DNA"/>
</dbReference>
<organism evidence="2 3">
    <name type="scientific">Aspergillus bombycis</name>
    <dbReference type="NCBI Taxonomy" id="109264"/>
    <lineage>
        <taxon>Eukaryota</taxon>
        <taxon>Fungi</taxon>
        <taxon>Dikarya</taxon>
        <taxon>Ascomycota</taxon>
        <taxon>Pezizomycotina</taxon>
        <taxon>Eurotiomycetes</taxon>
        <taxon>Eurotiomycetidae</taxon>
        <taxon>Eurotiales</taxon>
        <taxon>Aspergillaceae</taxon>
        <taxon>Aspergillus</taxon>
    </lineage>
</organism>
<dbReference type="RefSeq" id="XP_022387823.1">
    <property type="nucleotide sequence ID" value="XM_022534418.1"/>
</dbReference>
<sequence>MRNADSAFMAGCLMEEDCSDIGLGVTEEGTIQTGTAHPIRGSISRPYAPVPNTSNANNDANKGISGKRPQTPEMIASPLHQPIDSPNWEVQNPEGTG</sequence>
<gene>
    <name evidence="2" type="ORF">ABOM_007289</name>
</gene>
<accession>A0A1F7ZXC0</accession>
<feature type="compositionally biased region" description="Polar residues" evidence="1">
    <location>
        <begin position="88"/>
        <end position="97"/>
    </location>
</feature>
<keyword evidence="3" id="KW-1185">Reference proteome</keyword>
<evidence type="ECO:0000313" key="3">
    <source>
        <dbReference type="Proteomes" id="UP000179179"/>
    </source>
</evidence>
<dbReference type="AlphaFoldDB" id="A0A1F7ZXC0"/>
<dbReference type="GeneID" id="34450679"/>
<dbReference type="Proteomes" id="UP000179179">
    <property type="component" value="Unassembled WGS sequence"/>
</dbReference>
<dbReference type="STRING" id="109264.A0A1F7ZXC0"/>
<comment type="caution">
    <text evidence="2">The sequence shown here is derived from an EMBL/GenBank/DDBJ whole genome shotgun (WGS) entry which is preliminary data.</text>
</comment>
<name>A0A1F7ZXC0_9EURO</name>
<feature type="compositionally biased region" description="Polar residues" evidence="1">
    <location>
        <begin position="51"/>
        <end position="60"/>
    </location>
</feature>
<reference evidence="2 3" key="1">
    <citation type="journal article" date="2016" name="Genome Biol. Evol.">
        <title>Draft genome sequence of an aflatoxigenic Aspergillus species, A. bombycis.</title>
        <authorList>
            <person name="Moore G.G."/>
            <person name="Mack B.M."/>
            <person name="Beltz S.B."/>
            <person name="Gilbert M.K."/>
        </authorList>
    </citation>
    <scope>NUCLEOTIDE SEQUENCE [LARGE SCALE GENOMIC DNA]</scope>
    <source>
        <strain evidence="3">NRRL 26010</strain>
    </source>
</reference>
<feature type="region of interest" description="Disordered" evidence="1">
    <location>
        <begin position="32"/>
        <end position="97"/>
    </location>
</feature>
<evidence type="ECO:0000256" key="1">
    <source>
        <dbReference type="SAM" id="MobiDB-lite"/>
    </source>
</evidence>
<evidence type="ECO:0000313" key="2">
    <source>
        <dbReference type="EMBL" id="OGM44106.1"/>
    </source>
</evidence>
<dbReference type="OrthoDB" id="5949865at2759"/>
<protein>
    <submittedName>
        <fullName evidence="2">Uncharacterized protein</fullName>
    </submittedName>
</protein>